<keyword evidence="1" id="KW-0805">Transcription regulation</keyword>
<dbReference type="Gene3D" id="1.10.10.60">
    <property type="entry name" value="Homeodomain-like"/>
    <property type="match status" value="1"/>
</dbReference>
<dbReference type="PROSITE" id="PS51294">
    <property type="entry name" value="HTH_MYB"/>
    <property type="match status" value="1"/>
</dbReference>
<keyword evidence="2" id="KW-0804">Transcription</keyword>
<keyword evidence="3" id="KW-0539">Nucleus</keyword>
<dbReference type="SMART" id="SM00717">
    <property type="entry name" value="SANT"/>
    <property type="match status" value="1"/>
</dbReference>
<evidence type="ECO:0000256" key="4">
    <source>
        <dbReference type="SAM" id="MobiDB-lite"/>
    </source>
</evidence>
<dbReference type="AlphaFoldDB" id="A0AAD1U925"/>
<dbReference type="InterPro" id="IPR001005">
    <property type="entry name" value="SANT/Myb"/>
</dbReference>
<accession>A0AAD1U925</accession>
<evidence type="ECO:0000259" key="5">
    <source>
        <dbReference type="PROSITE" id="PS50090"/>
    </source>
</evidence>
<gene>
    <name evidence="7" type="ORF">ECRASSUSDP1_LOCUS6020</name>
</gene>
<protein>
    <submittedName>
        <fullName evidence="7">Uncharacterized protein</fullName>
    </submittedName>
</protein>
<evidence type="ECO:0000256" key="1">
    <source>
        <dbReference type="ARBA" id="ARBA00023015"/>
    </source>
</evidence>
<dbReference type="NCBIfam" id="TIGR01557">
    <property type="entry name" value="myb_SHAQKYF"/>
    <property type="match status" value="1"/>
</dbReference>
<dbReference type="Proteomes" id="UP001295684">
    <property type="component" value="Unassembled WGS sequence"/>
</dbReference>
<feature type="domain" description="Myb-like" evidence="5">
    <location>
        <begin position="29"/>
        <end position="79"/>
    </location>
</feature>
<dbReference type="EMBL" id="CAMPGE010005832">
    <property type="protein sequence ID" value="CAI2364675.1"/>
    <property type="molecule type" value="Genomic_DNA"/>
</dbReference>
<proteinExistence type="predicted"/>
<dbReference type="InterPro" id="IPR006447">
    <property type="entry name" value="Myb_dom_plants"/>
</dbReference>
<dbReference type="InterPro" id="IPR009057">
    <property type="entry name" value="Homeodomain-like_sf"/>
</dbReference>
<name>A0AAD1U925_EUPCR</name>
<organism evidence="7 8">
    <name type="scientific">Euplotes crassus</name>
    <dbReference type="NCBI Taxonomy" id="5936"/>
    <lineage>
        <taxon>Eukaryota</taxon>
        <taxon>Sar</taxon>
        <taxon>Alveolata</taxon>
        <taxon>Ciliophora</taxon>
        <taxon>Intramacronucleata</taxon>
        <taxon>Spirotrichea</taxon>
        <taxon>Hypotrichia</taxon>
        <taxon>Euplotida</taxon>
        <taxon>Euplotidae</taxon>
        <taxon>Moneuplotes</taxon>
    </lineage>
</organism>
<feature type="region of interest" description="Disordered" evidence="4">
    <location>
        <begin position="119"/>
        <end position="141"/>
    </location>
</feature>
<reference evidence="7" key="1">
    <citation type="submission" date="2023-07" db="EMBL/GenBank/DDBJ databases">
        <authorList>
            <consortium name="AG Swart"/>
            <person name="Singh M."/>
            <person name="Singh A."/>
            <person name="Seah K."/>
            <person name="Emmerich C."/>
        </authorList>
    </citation>
    <scope>NUCLEOTIDE SEQUENCE</scope>
    <source>
        <strain evidence="7">DP1</strain>
    </source>
</reference>
<dbReference type="GO" id="GO:0003677">
    <property type="term" value="F:DNA binding"/>
    <property type="evidence" value="ECO:0007669"/>
    <property type="project" value="InterPro"/>
</dbReference>
<evidence type="ECO:0000256" key="3">
    <source>
        <dbReference type="ARBA" id="ARBA00023242"/>
    </source>
</evidence>
<feature type="domain" description="HTH myb-type" evidence="6">
    <location>
        <begin position="34"/>
        <end position="83"/>
    </location>
</feature>
<dbReference type="CDD" id="cd00167">
    <property type="entry name" value="SANT"/>
    <property type="match status" value="1"/>
</dbReference>
<sequence length="373" mass="42437">MEEEKDVSQYYTRGSILAPSEMMVQYYPKIQKERGRWSFEEHQTFVNCLKKYGKNWDILEEMIPTRTSIQIRSHLQKYFDKIKKDYNTDNPMEYVLQNMCDATPLYQFESSESFHVQEKSSETLDGKANGRRPGLGSEVISSNSCGDGNQYNCVNFKKRDLKEMAKSMQDSFSSTMSKEKKLQSNSSCGSSMKLFKIERVSKGRTDSFSNSNSDSKVNVLKKFNKPKQKSKPKGANKEAMIKIKKGCSIVALSRGRVIVQAERIESLIPSQYKQLDKETNMILPKYPCTIQIMPLSQMDASIGSKLDDNQASVSNYQSKIEGDKIEFFAGNASLINNSADIEVIQPKRAAKQNDLLEEMDILSNIFCFAPSQN</sequence>
<comment type="caution">
    <text evidence="7">The sequence shown here is derived from an EMBL/GenBank/DDBJ whole genome shotgun (WGS) entry which is preliminary data.</text>
</comment>
<dbReference type="PANTHER" id="PTHR12802">
    <property type="entry name" value="SWI/SNF COMPLEX-RELATED"/>
    <property type="match status" value="1"/>
</dbReference>
<dbReference type="PROSITE" id="PS50090">
    <property type="entry name" value="MYB_LIKE"/>
    <property type="match status" value="1"/>
</dbReference>
<evidence type="ECO:0000259" key="6">
    <source>
        <dbReference type="PROSITE" id="PS51294"/>
    </source>
</evidence>
<keyword evidence="8" id="KW-1185">Reference proteome</keyword>
<evidence type="ECO:0000256" key="2">
    <source>
        <dbReference type="ARBA" id="ARBA00023163"/>
    </source>
</evidence>
<dbReference type="Pfam" id="PF00249">
    <property type="entry name" value="Myb_DNA-binding"/>
    <property type="match status" value="1"/>
</dbReference>
<dbReference type="InterPro" id="IPR017930">
    <property type="entry name" value="Myb_dom"/>
</dbReference>
<evidence type="ECO:0000313" key="7">
    <source>
        <dbReference type="EMBL" id="CAI2364675.1"/>
    </source>
</evidence>
<evidence type="ECO:0000313" key="8">
    <source>
        <dbReference type="Proteomes" id="UP001295684"/>
    </source>
</evidence>
<dbReference type="SUPFAM" id="SSF46689">
    <property type="entry name" value="Homeodomain-like"/>
    <property type="match status" value="1"/>
</dbReference>